<dbReference type="AlphaFoldDB" id="A0A3R7GCT6"/>
<sequence length="162" mass="17607">MISMANTDASLPYNHDLFESLILQKRIKAALSTCSSCPPNYSPIRHTDLCVVNLGQTDSFCSAAQRCAEFGAARGHVAFLVGRNARQIMPHLPVSTNLWLGLNVFLTAPNPSTVGWRDVDPRTPQYTTVGSEIQWHSGEPGGGVPIVISDCRSKAMYDCTPT</sequence>
<dbReference type="Proteomes" id="UP000286415">
    <property type="component" value="Unassembled WGS sequence"/>
</dbReference>
<reference evidence="1 2" key="1">
    <citation type="journal article" date="2018" name="Biotechnol. Adv.">
        <title>Improved genomic resources and new bioinformatic workflow for the carcinogenic parasite Clonorchis sinensis: Biotechnological implications.</title>
        <authorList>
            <person name="Wang D."/>
            <person name="Korhonen P.K."/>
            <person name="Gasser R.B."/>
            <person name="Young N.D."/>
        </authorList>
    </citation>
    <scope>NUCLEOTIDE SEQUENCE [LARGE SCALE GENOMIC DNA]</scope>
    <source>
        <strain evidence="1">Cs-k2</strain>
    </source>
</reference>
<name>A0A3R7GCT6_CLOSI</name>
<evidence type="ECO:0000313" key="2">
    <source>
        <dbReference type="Proteomes" id="UP000286415"/>
    </source>
</evidence>
<keyword evidence="2" id="KW-1185">Reference proteome</keyword>
<accession>A0A3R7GCT6</accession>
<gene>
    <name evidence="1" type="ORF">CSKR_109389</name>
</gene>
<dbReference type="InParanoid" id="A0A3R7GCT6"/>
<reference evidence="1 2" key="2">
    <citation type="journal article" date="2021" name="Genomics">
        <title>High-quality reference genome for Clonorchis sinensis.</title>
        <authorList>
            <person name="Young N.D."/>
            <person name="Stroehlein A.J."/>
            <person name="Kinkar L."/>
            <person name="Wang T."/>
            <person name="Sohn W.M."/>
            <person name="Chang B.C.H."/>
            <person name="Kaur P."/>
            <person name="Weisz D."/>
            <person name="Dudchenko O."/>
            <person name="Aiden E.L."/>
            <person name="Korhonen P.K."/>
            <person name="Gasser R.B."/>
        </authorList>
    </citation>
    <scope>NUCLEOTIDE SEQUENCE [LARGE SCALE GENOMIC DNA]</scope>
    <source>
        <strain evidence="1">Cs-k2</strain>
    </source>
</reference>
<organism evidence="1 2">
    <name type="scientific">Clonorchis sinensis</name>
    <name type="common">Chinese liver fluke</name>
    <dbReference type="NCBI Taxonomy" id="79923"/>
    <lineage>
        <taxon>Eukaryota</taxon>
        <taxon>Metazoa</taxon>
        <taxon>Spiralia</taxon>
        <taxon>Lophotrochozoa</taxon>
        <taxon>Platyhelminthes</taxon>
        <taxon>Trematoda</taxon>
        <taxon>Digenea</taxon>
        <taxon>Opisthorchiida</taxon>
        <taxon>Opisthorchiata</taxon>
        <taxon>Opisthorchiidae</taxon>
        <taxon>Clonorchis</taxon>
    </lineage>
</organism>
<dbReference type="SUPFAM" id="SSF56436">
    <property type="entry name" value="C-type lectin-like"/>
    <property type="match status" value="1"/>
</dbReference>
<comment type="caution">
    <text evidence="1">The sequence shown here is derived from an EMBL/GenBank/DDBJ whole genome shotgun (WGS) entry which is preliminary data.</text>
</comment>
<dbReference type="OrthoDB" id="6256205at2759"/>
<proteinExistence type="predicted"/>
<dbReference type="InterPro" id="IPR016187">
    <property type="entry name" value="CTDL_fold"/>
</dbReference>
<protein>
    <submittedName>
        <fullName evidence="1">Uncharacterized protein</fullName>
    </submittedName>
</protein>
<evidence type="ECO:0000313" key="1">
    <source>
        <dbReference type="EMBL" id="KAG5453373.1"/>
    </source>
</evidence>
<dbReference type="EMBL" id="NIRI02000013">
    <property type="protein sequence ID" value="KAG5453373.1"/>
    <property type="molecule type" value="Genomic_DNA"/>
</dbReference>